<feature type="region of interest" description="Disordered" evidence="1">
    <location>
        <begin position="220"/>
        <end position="242"/>
    </location>
</feature>
<dbReference type="EMBL" id="JWZX01002769">
    <property type="protein sequence ID" value="KOO27067.1"/>
    <property type="molecule type" value="Genomic_DNA"/>
</dbReference>
<accession>A0A0M0JL75</accession>
<feature type="region of interest" description="Disordered" evidence="1">
    <location>
        <begin position="117"/>
        <end position="193"/>
    </location>
</feature>
<comment type="caution">
    <text evidence="2">The sequence shown here is derived from an EMBL/GenBank/DDBJ whole genome shotgun (WGS) entry which is preliminary data.</text>
</comment>
<organism evidence="2 3">
    <name type="scientific">Chrysochromulina tobinii</name>
    <dbReference type="NCBI Taxonomy" id="1460289"/>
    <lineage>
        <taxon>Eukaryota</taxon>
        <taxon>Haptista</taxon>
        <taxon>Haptophyta</taxon>
        <taxon>Prymnesiophyceae</taxon>
        <taxon>Prymnesiales</taxon>
        <taxon>Chrysochromulinaceae</taxon>
        <taxon>Chrysochromulina</taxon>
    </lineage>
</organism>
<feature type="region of interest" description="Disordered" evidence="1">
    <location>
        <begin position="387"/>
        <end position="408"/>
    </location>
</feature>
<proteinExistence type="predicted"/>
<sequence>MASTSPQLRLKDMWAIADDMKRTIAEDMMALRIGSLPKSMAVELRSPHRPRTAPTLTAALRRAASQPALRSQKGASSPPVLQLSTSKPHLSIVPPASPQVLHLATVGSPLIVRKALRPTSAASGSPQIERAARASKPMTRSPSPQEAMIRKGRVRAASPPDVPAASPSPQLVRHASCGPAGFHSPRNRGSPRADWFEREDLSPRSGRFLPVSVYAAALSDLRETPPRHRTPPRGLPPGSPSDALCVPVLEVETGSEHTQLRHEDNVLMRLTAQPVMSENPLDDVVAKAKSTKALNRTAGCDNLIADCEKTIRANRKEYERCAVHRRSRLEAYRNCDLIQRHARQLYEATCRTRCYPEMGAESAQATKGDSADSGAAGAVARRVAAAGSEGGDAGGRRSSCNHDGLRGGSAARRPLRNAIAGSLQRASFLDLYLSLVRENVLNATAVGESMATFPFCFAPPRYVRAAAASISIADPIIRWSPGATKALMPRYGLGLRAWDDGVMLWHILRSCGQVNAHGQLPLDSFVDVTFEMTDAIVTHAFGAAQAEAAWRATPNQAPHPPIHAPIQAYVDALERILNAVL</sequence>
<evidence type="ECO:0000313" key="3">
    <source>
        <dbReference type="Proteomes" id="UP000037460"/>
    </source>
</evidence>
<protein>
    <submittedName>
        <fullName evidence="2">Uncharacterized protein</fullName>
    </submittedName>
</protein>
<feature type="non-terminal residue" evidence="2">
    <location>
        <position position="581"/>
    </location>
</feature>
<name>A0A0M0JL75_9EUKA</name>
<evidence type="ECO:0000256" key="1">
    <source>
        <dbReference type="SAM" id="MobiDB-lite"/>
    </source>
</evidence>
<dbReference type="AlphaFoldDB" id="A0A0M0JL75"/>
<gene>
    <name evidence="2" type="ORF">Ctob_001498</name>
</gene>
<feature type="region of interest" description="Disordered" evidence="1">
    <location>
        <begin position="64"/>
        <end position="83"/>
    </location>
</feature>
<keyword evidence="3" id="KW-1185">Reference proteome</keyword>
<dbReference type="Proteomes" id="UP000037460">
    <property type="component" value="Unassembled WGS sequence"/>
</dbReference>
<evidence type="ECO:0000313" key="2">
    <source>
        <dbReference type="EMBL" id="KOO27067.1"/>
    </source>
</evidence>
<feature type="compositionally biased region" description="Low complexity" evidence="1">
    <location>
        <begin position="156"/>
        <end position="169"/>
    </location>
</feature>
<reference evidence="3" key="1">
    <citation type="journal article" date="2015" name="PLoS Genet.">
        <title>Genome Sequence and Transcriptome Analyses of Chrysochromulina tobin: Metabolic Tools for Enhanced Algal Fitness in the Prominent Order Prymnesiales (Haptophyceae).</title>
        <authorList>
            <person name="Hovde B.T."/>
            <person name="Deodato C.R."/>
            <person name="Hunsperger H.M."/>
            <person name="Ryken S.A."/>
            <person name="Yost W."/>
            <person name="Jha R.K."/>
            <person name="Patterson J."/>
            <person name="Monnat R.J. Jr."/>
            <person name="Barlow S.B."/>
            <person name="Starkenburg S.R."/>
            <person name="Cattolico R.A."/>
        </authorList>
    </citation>
    <scope>NUCLEOTIDE SEQUENCE</scope>
    <source>
        <strain evidence="3">CCMP291</strain>
    </source>
</reference>